<proteinExistence type="predicted"/>
<dbReference type="EMBL" id="QBKT01000002">
    <property type="protein sequence ID" value="PTX62944.1"/>
    <property type="molecule type" value="Genomic_DNA"/>
</dbReference>
<name>A0A2T6C3R5_9FLAO</name>
<reference evidence="2 3" key="1">
    <citation type="submission" date="2018-04" db="EMBL/GenBank/DDBJ databases">
        <title>Genomic Encyclopedia of Archaeal and Bacterial Type Strains, Phase II (KMG-II): from individual species to whole genera.</title>
        <authorList>
            <person name="Goeker M."/>
        </authorList>
    </citation>
    <scope>NUCLEOTIDE SEQUENCE [LARGE SCALE GENOMIC DNA]</scope>
    <source>
        <strain evidence="2 3">DSM 25731</strain>
    </source>
</reference>
<sequence length="224" mass="25784">MKNFYLLFVGLLLSVTTTQANVMSDQVHGSENGLTNRYPYAQPIQFVERGVEFFVFLNGEFDFNTHPVNYRRTRRSTVNTTFGAPRVRTHATRYNTRTIGVRVEHDINGRVRRIGNLFINYDRFGRVKRIGSIYMNYHNRHGKLLQIGGLQLQYNRWGRLVRQSGVVKPIVNCGVCGMASCGIDHGNVHIDDDFEHGHNIPADDEDLYYYRNNNGKSKIKKGVK</sequence>
<feature type="chain" id="PRO_5015495032" evidence="1">
    <location>
        <begin position="21"/>
        <end position="224"/>
    </location>
</feature>
<dbReference type="RefSeq" id="WP_146169745.1">
    <property type="nucleotide sequence ID" value="NZ_QBKT01000002.1"/>
</dbReference>
<protein>
    <submittedName>
        <fullName evidence="2">Uncharacterized protein</fullName>
    </submittedName>
</protein>
<dbReference type="Proteomes" id="UP000244090">
    <property type="component" value="Unassembled WGS sequence"/>
</dbReference>
<organism evidence="2 3">
    <name type="scientific">Kordia periserrulae</name>
    <dbReference type="NCBI Taxonomy" id="701523"/>
    <lineage>
        <taxon>Bacteria</taxon>
        <taxon>Pseudomonadati</taxon>
        <taxon>Bacteroidota</taxon>
        <taxon>Flavobacteriia</taxon>
        <taxon>Flavobacteriales</taxon>
        <taxon>Flavobacteriaceae</taxon>
        <taxon>Kordia</taxon>
    </lineage>
</organism>
<dbReference type="AlphaFoldDB" id="A0A2T6C3R5"/>
<accession>A0A2T6C3R5</accession>
<keyword evidence="3" id="KW-1185">Reference proteome</keyword>
<evidence type="ECO:0000256" key="1">
    <source>
        <dbReference type="SAM" id="SignalP"/>
    </source>
</evidence>
<evidence type="ECO:0000313" key="2">
    <source>
        <dbReference type="EMBL" id="PTX62944.1"/>
    </source>
</evidence>
<comment type="caution">
    <text evidence="2">The sequence shown here is derived from an EMBL/GenBank/DDBJ whole genome shotgun (WGS) entry which is preliminary data.</text>
</comment>
<gene>
    <name evidence="2" type="ORF">C8N46_102345</name>
</gene>
<evidence type="ECO:0000313" key="3">
    <source>
        <dbReference type="Proteomes" id="UP000244090"/>
    </source>
</evidence>
<keyword evidence="1" id="KW-0732">Signal</keyword>
<feature type="signal peptide" evidence="1">
    <location>
        <begin position="1"/>
        <end position="20"/>
    </location>
</feature>
<dbReference type="OrthoDB" id="750023at2"/>